<dbReference type="GO" id="GO:0008955">
    <property type="term" value="F:peptidoglycan glycosyltransferase activity"/>
    <property type="evidence" value="ECO:0007669"/>
    <property type="project" value="UniProtKB-EC"/>
</dbReference>
<dbReference type="PANTHER" id="PTHR32282:SF33">
    <property type="entry name" value="PEPTIDOGLYCAN GLYCOSYLTRANSFERASE"/>
    <property type="match status" value="1"/>
</dbReference>
<comment type="similarity">
    <text evidence="2">In the C-terminal section; belongs to the transpeptidase family.</text>
</comment>
<dbReference type="GO" id="GO:0009252">
    <property type="term" value="P:peptidoglycan biosynthetic process"/>
    <property type="evidence" value="ECO:0007669"/>
    <property type="project" value="UniProtKB-UniPathway"/>
</dbReference>
<evidence type="ECO:0000313" key="20">
    <source>
        <dbReference type="Proteomes" id="UP000266693"/>
    </source>
</evidence>
<reference evidence="19 20" key="1">
    <citation type="submission" date="2018-08" db="EMBL/GenBank/DDBJ databases">
        <title>The multiple taxonomic identification of Sphingomonas gilva.</title>
        <authorList>
            <person name="Zhu D."/>
            <person name="Zheng S."/>
        </authorList>
    </citation>
    <scope>NUCLEOTIDE SEQUENCE [LARGE SCALE GENOMIC DNA]</scope>
    <source>
        <strain evidence="19 20">ZDH117</strain>
    </source>
</reference>
<dbReference type="GO" id="GO:0071555">
    <property type="term" value="P:cell wall organization"/>
    <property type="evidence" value="ECO:0007669"/>
    <property type="project" value="UniProtKB-KW"/>
</dbReference>
<evidence type="ECO:0000256" key="12">
    <source>
        <dbReference type="ARBA" id="ARBA00023316"/>
    </source>
</evidence>
<keyword evidence="12" id="KW-0961">Cell wall biogenesis/degradation</keyword>
<keyword evidence="5" id="KW-0645">Protease</keyword>
<evidence type="ECO:0000256" key="16">
    <source>
        <dbReference type="SAM" id="Phobius"/>
    </source>
</evidence>
<comment type="similarity">
    <text evidence="3">In the N-terminal section; belongs to the glycosyltransferase 51 family.</text>
</comment>
<dbReference type="Proteomes" id="UP000266693">
    <property type="component" value="Unassembled WGS sequence"/>
</dbReference>
<evidence type="ECO:0000256" key="2">
    <source>
        <dbReference type="ARBA" id="ARBA00007090"/>
    </source>
</evidence>
<evidence type="ECO:0000313" key="19">
    <source>
        <dbReference type="EMBL" id="RHW16726.1"/>
    </source>
</evidence>
<feature type="compositionally biased region" description="Pro residues" evidence="15">
    <location>
        <begin position="662"/>
        <end position="677"/>
    </location>
</feature>
<evidence type="ECO:0000259" key="18">
    <source>
        <dbReference type="Pfam" id="PF00912"/>
    </source>
</evidence>
<dbReference type="FunFam" id="1.10.3810.10:FF:000001">
    <property type="entry name" value="Penicillin-binding protein 1A"/>
    <property type="match status" value="1"/>
</dbReference>
<dbReference type="InterPro" id="IPR012338">
    <property type="entry name" value="Beta-lactam/transpept-like"/>
</dbReference>
<evidence type="ECO:0000256" key="8">
    <source>
        <dbReference type="ARBA" id="ARBA00022801"/>
    </source>
</evidence>
<dbReference type="EMBL" id="QWLV01000007">
    <property type="protein sequence ID" value="RHW16726.1"/>
    <property type="molecule type" value="Genomic_DNA"/>
</dbReference>
<feature type="domain" description="Penicillin-binding protein transpeptidase" evidence="17">
    <location>
        <begin position="343"/>
        <end position="599"/>
    </location>
</feature>
<keyword evidence="16" id="KW-0472">Membrane</keyword>
<dbReference type="Pfam" id="PF00905">
    <property type="entry name" value="Transpeptidase"/>
    <property type="match status" value="1"/>
</dbReference>
<comment type="pathway">
    <text evidence="1">Cell wall biogenesis; peptidoglycan biosynthesis.</text>
</comment>
<dbReference type="UniPathway" id="UPA00219"/>
<dbReference type="Gene3D" id="1.10.3810.10">
    <property type="entry name" value="Biosynthetic peptidoglycan transglycosylase-like"/>
    <property type="match status" value="1"/>
</dbReference>
<organism evidence="19 20">
    <name type="scientific">Sphingomonas gilva</name>
    <dbReference type="NCBI Taxonomy" id="2305907"/>
    <lineage>
        <taxon>Bacteria</taxon>
        <taxon>Pseudomonadati</taxon>
        <taxon>Pseudomonadota</taxon>
        <taxon>Alphaproteobacteria</taxon>
        <taxon>Sphingomonadales</taxon>
        <taxon>Sphingomonadaceae</taxon>
        <taxon>Sphingomonas</taxon>
    </lineage>
</organism>
<comment type="catalytic activity">
    <reaction evidence="14">
        <text>[GlcNAc-(1-&gt;4)-Mur2Ac(oyl-L-Ala-gamma-D-Glu-L-Lys-D-Ala-D-Ala)](n)-di-trans,octa-cis-undecaprenyl diphosphate + beta-D-GlcNAc-(1-&gt;4)-Mur2Ac(oyl-L-Ala-gamma-D-Glu-L-Lys-D-Ala-D-Ala)-di-trans,octa-cis-undecaprenyl diphosphate = [GlcNAc-(1-&gt;4)-Mur2Ac(oyl-L-Ala-gamma-D-Glu-L-Lys-D-Ala-D-Ala)](n+1)-di-trans,octa-cis-undecaprenyl diphosphate + di-trans,octa-cis-undecaprenyl diphosphate + H(+)</text>
        <dbReference type="Rhea" id="RHEA:23708"/>
        <dbReference type="Rhea" id="RHEA-COMP:9602"/>
        <dbReference type="Rhea" id="RHEA-COMP:9603"/>
        <dbReference type="ChEBI" id="CHEBI:15378"/>
        <dbReference type="ChEBI" id="CHEBI:58405"/>
        <dbReference type="ChEBI" id="CHEBI:60033"/>
        <dbReference type="ChEBI" id="CHEBI:78435"/>
        <dbReference type="EC" id="2.4.99.28"/>
    </reaction>
</comment>
<evidence type="ECO:0000256" key="3">
    <source>
        <dbReference type="ARBA" id="ARBA00007739"/>
    </source>
</evidence>
<dbReference type="SUPFAM" id="SSF53955">
    <property type="entry name" value="Lysozyme-like"/>
    <property type="match status" value="1"/>
</dbReference>
<evidence type="ECO:0000256" key="9">
    <source>
        <dbReference type="ARBA" id="ARBA00022960"/>
    </source>
</evidence>
<evidence type="ECO:0000256" key="15">
    <source>
        <dbReference type="SAM" id="MobiDB-lite"/>
    </source>
</evidence>
<dbReference type="SUPFAM" id="SSF56601">
    <property type="entry name" value="beta-lactamase/transpeptidase-like"/>
    <property type="match status" value="1"/>
</dbReference>
<comment type="caution">
    <text evidence="19">The sequence shown here is derived from an EMBL/GenBank/DDBJ whole genome shotgun (WGS) entry which is preliminary data.</text>
</comment>
<dbReference type="InterPro" id="IPR001264">
    <property type="entry name" value="Glyco_trans_51"/>
</dbReference>
<evidence type="ECO:0000256" key="6">
    <source>
        <dbReference type="ARBA" id="ARBA00022676"/>
    </source>
</evidence>
<dbReference type="GO" id="GO:0030288">
    <property type="term" value="C:outer membrane-bounded periplasmic space"/>
    <property type="evidence" value="ECO:0007669"/>
    <property type="project" value="TreeGrafter"/>
</dbReference>
<evidence type="ECO:0000256" key="4">
    <source>
        <dbReference type="ARBA" id="ARBA00022645"/>
    </source>
</evidence>
<keyword evidence="16" id="KW-0812">Transmembrane</keyword>
<evidence type="ECO:0000259" key="17">
    <source>
        <dbReference type="Pfam" id="PF00905"/>
    </source>
</evidence>
<dbReference type="GO" id="GO:0008658">
    <property type="term" value="F:penicillin binding"/>
    <property type="evidence" value="ECO:0007669"/>
    <property type="project" value="InterPro"/>
</dbReference>
<evidence type="ECO:0000256" key="13">
    <source>
        <dbReference type="ARBA" id="ARBA00034000"/>
    </source>
</evidence>
<feature type="domain" description="Glycosyl transferase family 51" evidence="18">
    <location>
        <begin position="100"/>
        <end position="261"/>
    </location>
</feature>
<dbReference type="Gene3D" id="3.40.710.10">
    <property type="entry name" value="DD-peptidase/beta-lactamase superfamily"/>
    <property type="match status" value="1"/>
</dbReference>
<keyword evidence="10" id="KW-0573">Peptidoglycan synthesis</keyword>
<evidence type="ECO:0000256" key="14">
    <source>
        <dbReference type="ARBA" id="ARBA00049902"/>
    </source>
</evidence>
<keyword evidence="20" id="KW-1185">Reference proteome</keyword>
<keyword evidence="8" id="KW-0378">Hydrolase</keyword>
<evidence type="ECO:0000256" key="7">
    <source>
        <dbReference type="ARBA" id="ARBA00022679"/>
    </source>
</evidence>
<dbReference type="InterPro" id="IPR036950">
    <property type="entry name" value="PBP_transglycosylase"/>
</dbReference>
<name>A0A396RM65_9SPHN</name>
<gene>
    <name evidence="19" type="ORF">D1610_13380</name>
</gene>
<keyword evidence="6" id="KW-0328">Glycosyltransferase</keyword>
<dbReference type="Pfam" id="PF00912">
    <property type="entry name" value="Transgly"/>
    <property type="match status" value="1"/>
</dbReference>
<accession>A0A396RM65</accession>
<keyword evidence="4" id="KW-0121">Carboxypeptidase</keyword>
<evidence type="ECO:0000256" key="1">
    <source>
        <dbReference type="ARBA" id="ARBA00004752"/>
    </source>
</evidence>
<evidence type="ECO:0000256" key="11">
    <source>
        <dbReference type="ARBA" id="ARBA00023268"/>
    </source>
</evidence>
<dbReference type="InterPro" id="IPR023346">
    <property type="entry name" value="Lysozyme-like_dom_sf"/>
</dbReference>
<dbReference type="InterPro" id="IPR001460">
    <property type="entry name" value="PCN-bd_Tpept"/>
</dbReference>
<dbReference type="PANTHER" id="PTHR32282">
    <property type="entry name" value="BINDING PROTEIN TRANSPEPTIDASE, PUTATIVE-RELATED"/>
    <property type="match status" value="1"/>
</dbReference>
<feature type="region of interest" description="Disordered" evidence="15">
    <location>
        <begin position="652"/>
        <end position="677"/>
    </location>
</feature>
<dbReference type="GO" id="GO:0009002">
    <property type="term" value="F:serine-type D-Ala-D-Ala carboxypeptidase activity"/>
    <property type="evidence" value="ECO:0007669"/>
    <property type="project" value="UniProtKB-EC"/>
</dbReference>
<dbReference type="GO" id="GO:0008360">
    <property type="term" value="P:regulation of cell shape"/>
    <property type="evidence" value="ECO:0007669"/>
    <property type="project" value="UniProtKB-KW"/>
</dbReference>
<dbReference type="OrthoDB" id="9766909at2"/>
<feature type="transmembrane region" description="Helical" evidence="16">
    <location>
        <begin position="43"/>
        <end position="64"/>
    </location>
</feature>
<dbReference type="GO" id="GO:0006508">
    <property type="term" value="P:proteolysis"/>
    <property type="evidence" value="ECO:0007669"/>
    <property type="project" value="UniProtKB-KW"/>
</dbReference>
<comment type="catalytic activity">
    <reaction evidence="13">
        <text>Preferential cleavage: (Ac)2-L-Lys-D-Ala-|-D-Ala. Also transpeptidation of peptidyl-alanyl moieties that are N-acyl substituents of D-alanine.</text>
        <dbReference type="EC" id="3.4.16.4"/>
    </reaction>
</comment>
<evidence type="ECO:0000256" key="10">
    <source>
        <dbReference type="ARBA" id="ARBA00022984"/>
    </source>
</evidence>
<protein>
    <submittedName>
        <fullName evidence="19">Penicillin-binding protein</fullName>
    </submittedName>
</protein>
<keyword evidence="7" id="KW-0808">Transferase</keyword>
<dbReference type="AlphaFoldDB" id="A0A396RM65"/>
<keyword evidence="16" id="KW-1133">Transmembrane helix</keyword>
<evidence type="ECO:0000256" key="5">
    <source>
        <dbReference type="ARBA" id="ARBA00022670"/>
    </source>
</evidence>
<keyword evidence="9" id="KW-0133">Cell shape</keyword>
<dbReference type="InterPro" id="IPR050396">
    <property type="entry name" value="Glycosyltr_51/Transpeptidase"/>
</dbReference>
<sequence>MRMIDPFPDELRRAAPDLTSAPAYADGLPPAPPAKPRTSKWRWFMRGVAALIVLFVLAVAWLAVTAPLSKSLEPIAPPSVTLLASDGTPIARHGAIIGPPVDVAKLPAHVPEAFMAIEDRRFRTHWGVDPRGIVRAAWNNARAGGVVEGGSTITQQLAKLAFLSSDRTTGRKAREALIAFWLEAWLTKDEILSRYLSAAYFGDNVYGLSAAAKHYFSKAPEDLTIAQAAMLAGLVKAPSRLAPTSNLEGARERQALVVGAMADAGFLSEAEAEAVRPARLKVNRTDQLPTGTYFADWVMPMAREAAGPAYGDTRVATTLDRDLQRLAVRVVNRAGLNKAQVALVAMRPDGTVVAMLGGKDYKKSPFNRATQAKRQPGSTFKLFVYLAALRAGKTPEDMIADEPITIADWSPKNDGGVYRGEISLRRAFSASSNVAAAQLTNEVGPAAVARAARDLGVTTPIGSDATIALGTSEMTLIELTAAYAAVAAGQYPVRAHGLPPQDRSLWQRLRDPDRSMGAEVQEDMKTFLRAAVDRGTAHEARLPVPAYGKTGTTQDYRDALFVGFAGDLVVGVWVGNDDNSPNPGLAGGTVPARIWRDFMTGALDLAPARAAPREEPEVELEDDPANLFVIGNDSIRIETDLEGLNLNLGIGPNGFDVQAEPDAPPTAPPAPQPPPGG</sequence>
<proteinExistence type="inferred from homology"/>
<keyword evidence="11" id="KW-0511">Multifunctional enzyme</keyword>